<dbReference type="PROSITE" id="PS50893">
    <property type="entry name" value="ABC_TRANSPORTER_2"/>
    <property type="match status" value="1"/>
</dbReference>
<sequence>MKKIIEAVNVSVEFPIYSSSQRSLKKMLFKRTVGGGFNDSTSYVTVKALNNVSFDIHEGERVALIGHNGAGKTTLLRVLAGVYHPSSGAINIEGEVVSLIDMAMGMDSEATGYQNIFIRGILLGLRRKEISKHIDYIIEFSELGDYINLPVRTYSSGMLLRLAFSIISILKPSVLLMDEWLTVGDTYFREKMGKKLEEMINNTSVLVLASHSKDIIKKYCNKFFLLQNGTITELALSEIDNYL</sequence>
<protein>
    <submittedName>
        <fullName evidence="1">ABC transporter ATP-binding protein</fullName>
    </submittedName>
</protein>
<dbReference type="InterPro" id="IPR015860">
    <property type="entry name" value="ABC_transpr_TagH-like"/>
</dbReference>
<dbReference type="PANTHER" id="PTHR46743:SF3">
    <property type="entry name" value="ABC-TYPE POLYSACCHARIDE_POLYOL PHOSPHATE TRANSPORT SYSTEM, ATPASE COMPONENT"/>
    <property type="match status" value="1"/>
</dbReference>
<evidence type="ECO:0000313" key="1">
    <source>
        <dbReference type="EMBL" id="ATZ95970.1"/>
    </source>
</evidence>
<keyword evidence="1" id="KW-0547">Nucleotide-binding</keyword>
<accession>A0A2K8QT65</accession>
<dbReference type="InterPro" id="IPR027417">
    <property type="entry name" value="P-loop_NTPase"/>
</dbReference>
<keyword evidence="1" id="KW-0067">ATP-binding</keyword>
<gene>
    <name evidence="1" type="ORF">CVE23_19530</name>
</gene>
<organism evidence="1 2">
    <name type="scientific">Dickeya fangzhongdai</name>
    <dbReference type="NCBI Taxonomy" id="1778540"/>
    <lineage>
        <taxon>Bacteria</taxon>
        <taxon>Pseudomonadati</taxon>
        <taxon>Pseudomonadota</taxon>
        <taxon>Gammaproteobacteria</taxon>
        <taxon>Enterobacterales</taxon>
        <taxon>Pectobacteriaceae</taxon>
        <taxon>Dickeya</taxon>
    </lineage>
</organism>
<dbReference type="InterPro" id="IPR003593">
    <property type="entry name" value="AAA+_ATPase"/>
</dbReference>
<name>A0A2K8QT65_9GAMM</name>
<dbReference type="GO" id="GO:0016020">
    <property type="term" value="C:membrane"/>
    <property type="evidence" value="ECO:0007669"/>
    <property type="project" value="InterPro"/>
</dbReference>
<dbReference type="EMBL" id="CP025003">
    <property type="protein sequence ID" value="ATZ95970.1"/>
    <property type="molecule type" value="Genomic_DNA"/>
</dbReference>
<dbReference type="Proteomes" id="UP000231901">
    <property type="component" value="Chromosome"/>
</dbReference>
<dbReference type="Pfam" id="PF00005">
    <property type="entry name" value="ABC_tran"/>
    <property type="match status" value="1"/>
</dbReference>
<dbReference type="RefSeq" id="WP_038920315.1">
    <property type="nucleotide sequence ID" value="NZ_BMJF01000005.1"/>
</dbReference>
<dbReference type="GO" id="GO:0140359">
    <property type="term" value="F:ABC-type transporter activity"/>
    <property type="evidence" value="ECO:0007669"/>
    <property type="project" value="InterPro"/>
</dbReference>
<dbReference type="PANTHER" id="PTHR46743">
    <property type="entry name" value="TEICHOIC ACIDS EXPORT ATP-BINDING PROTEIN TAGH"/>
    <property type="match status" value="1"/>
</dbReference>
<dbReference type="InterPro" id="IPR050683">
    <property type="entry name" value="Bact_Polysacc_Export_ATP-bd"/>
</dbReference>
<proteinExistence type="predicted"/>
<dbReference type="AlphaFoldDB" id="A0A2K8QT65"/>
<dbReference type="GeneID" id="66566509"/>
<dbReference type="Gene3D" id="3.40.50.300">
    <property type="entry name" value="P-loop containing nucleotide triphosphate hydrolases"/>
    <property type="match status" value="1"/>
</dbReference>
<dbReference type="SUPFAM" id="SSF52540">
    <property type="entry name" value="P-loop containing nucleoside triphosphate hydrolases"/>
    <property type="match status" value="1"/>
</dbReference>
<dbReference type="SMART" id="SM00382">
    <property type="entry name" value="AAA"/>
    <property type="match status" value="1"/>
</dbReference>
<dbReference type="OrthoDB" id="9778870at2"/>
<dbReference type="GO" id="GO:0005524">
    <property type="term" value="F:ATP binding"/>
    <property type="evidence" value="ECO:0007669"/>
    <property type="project" value="UniProtKB-KW"/>
</dbReference>
<dbReference type="CDD" id="cd03220">
    <property type="entry name" value="ABC_KpsT_Wzt"/>
    <property type="match status" value="1"/>
</dbReference>
<evidence type="ECO:0000313" key="2">
    <source>
        <dbReference type="Proteomes" id="UP000231901"/>
    </source>
</evidence>
<dbReference type="GO" id="GO:0016887">
    <property type="term" value="F:ATP hydrolysis activity"/>
    <property type="evidence" value="ECO:0007669"/>
    <property type="project" value="InterPro"/>
</dbReference>
<keyword evidence="2" id="KW-1185">Reference proteome</keyword>
<dbReference type="KEGG" id="dfn:CVE23_19530"/>
<reference evidence="2" key="1">
    <citation type="journal article" date="2018" name="Genome Announc.">
        <title>Complete genome sequence of a Dickeya fangzhongdai type strain causing bleeding canker of pear tree trunks.</title>
        <authorList>
            <person name="Zhao Y."/>
            <person name="Tian Y."/>
            <person name="Li X."/>
            <person name="Hu B."/>
        </authorList>
    </citation>
    <scope>NUCLEOTIDE SEQUENCE [LARGE SCALE GENOMIC DNA]</scope>
    <source>
        <strain evidence="2">DSM 101947</strain>
    </source>
</reference>
<dbReference type="InterPro" id="IPR003439">
    <property type="entry name" value="ABC_transporter-like_ATP-bd"/>
</dbReference>